<organism evidence="2 3">
    <name type="scientific">Amphibalanus amphitrite</name>
    <name type="common">Striped barnacle</name>
    <name type="synonym">Balanus amphitrite</name>
    <dbReference type="NCBI Taxonomy" id="1232801"/>
    <lineage>
        <taxon>Eukaryota</taxon>
        <taxon>Metazoa</taxon>
        <taxon>Ecdysozoa</taxon>
        <taxon>Arthropoda</taxon>
        <taxon>Crustacea</taxon>
        <taxon>Multicrustacea</taxon>
        <taxon>Cirripedia</taxon>
        <taxon>Thoracica</taxon>
        <taxon>Thoracicalcarea</taxon>
        <taxon>Balanomorpha</taxon>
        <taxon>Balanoidea</taxon>
        <taxon>Balanidae</taxon>
        <taxon>Amphibalaninae</taxon>
        <taxon>Amphibalanus</taxon>
    </lineage>
</organism>
<feature type="compositionally biased region" description="Basic and acidic residues" evidence="1">
    <location>
        <begin position="1"/>
        <end position="17"/>
    </location>
</feature>
<evidence type="ECO:0000256" key="1">
    <source>
        <dbReference type="SAM" id="MobiDB-lite"/>
    </source>
</evidence>
<dbReference type="Proteomes" id="UP000440578">
    <property type="component" value="Unassembled WGS sequence"/>
</dbReference>
<reference evidence="2 3" key="1">
    <citation type="submission" date="2019-07" db="EMBL/GenBank/DDBJ databases">
        <title>Draft genome assembly of a fouling barnacle, Amphibalanus amphitrite (Darwin, 1854): The first reference genome for Thecostraca.</title>
        <authorList>
            <person name="Kim W."/>
        </authorList>
    </citation>
    <scope>NUCLEOTIDE SEQUENCE [LARGE SCALE GENOMIC DNA]</scope>
    <source>
        <strain evidence="2">SNU_AA5</strain>
        <tissue evidence="2">Soma without cirri and trophi</tissue>
    </source>
</reference>
<dbReference type="OrthoDB" id="6391507at2759"/>
<sequence length="91" mass="10132">MRDTNQKNLRKCDHDSRPVPGVTPAGSGAHPHWAQPATGRDLLDPRFPLAADGTGVGHSAELDDIRDIIARANRRRRQQDIDEQRRGLGLY</sequence>
<comment type="caution">
    <text evidence="2">The sequence shown here is derived from an EMBL/GenBank/DDBJ whole genome shotgun (WGS) entry which is preliminary data.</text>
</comment>
<name>A0A6A4W575_AMPAM</name>
<feature type="region of interest" description="Disordered" evidence="1">
    <location>
        <begin position="1"/>
        <end position="58"/>
    </location>
</feature>
<protein>
    <submittedName>
        <fullName evidence="2">Uncharacterized protein</fullName>
    </submittedName>
</protein>
<evidence type="ECO:0000313" key="2">
    <source>
        <dbReference type="EMBL" id="KAF0300469.1"/>
    </source>
</evidence>
<dbReference type="AlphaFoldDB" id="A0A6A4W575"/>
<accession>A0A6A4W575</accession>
<gene>
    <name evidence="2" type="ORF">FJT64_027025</name>
</gene>
<dbReference type="EMBL" id="VIIS01001261">
    <property type="protein sequence ID" value="KAF0300469.1"/>
    <property type="molecule type" value="Genomic_DNA"/>
</dbReference>
<evidence type="ECO:0000313" key="3">
    <source>
        <dbReference type="Proteomes" id="UP000440578"/>
    </source>
</evidence>
<proteinExistence type="predicted"/>
<keyword evidence="3" id="KW-1185">Reference proteome</keyword>